<organism evidence="10 11">
    <name type="scientific">Halolactibacillus alkaliphilus</name>
    <dbReference type="NCBI Taxonomy" id="442899"/>
    <lineage>
        <taxon>Bacteria</taxon>
        <taxon>Bacillati</taxon>
        <taxon>Bacillota</taxon>
        <taxon>Bacilli</taxon>
        <taxon>Bacillales</taxon>
        <taxon>Bacillaceae</taxon>
        <taxon>Halolactibacillus</taxon>
    </lineage>
</organism>
<name>A0A511WZU2_9BACI</name>
<evidence type="ECO:0000256" key="1">
    <source>
        <dbReference type="ARBA" id="ARBA00010982"/>
    </source>
</evidence>
<proteinExistence type="inferred from homology"/>
<comment type="similarity">
    <text evidence="1 7">Belongs to the thiolase-like superfamily. Thiolase family.</text>
</comment>
<dbReference type="STRING" id="442899.SAMN05720591_104101"/>
<feature type="domain" description="Thiolase C-terminal" evidence="9">
    <location>
        <begin position="272"/>
        <end position="392"/>
    </location>
</feature>
<feature type="active site" description="Proton acceptor" evidence="6">
    <location>
        <position position="349"/>
    </location>
</feature>
<evidence type="ECO:0000256" key="7">
    <source>
        <dbReference type="RuleBase" id="RU003557"/>
    </source>
</evidence>
<protein>
    <recommendedName>
        <fullName evidence="2">acetyl-CoA C-acetyltransferase</fullName>
        <ecNumber evidence="2">2.3.1.9</ecNumber>
    </recommendedName>
    <alternativeName>
        <fullName evidence="5">Acetoacetyl-CoA thiolase</fullName>
    </alternativeName>
</protein>
<evidence type="ECO:0000256" key="5">
    <source>
        <dbReference type="ARBA" id="ARBA00030755"/>
    </source>
</evidence>
<evidence type="ECO:0000256" key="2">
    <source>
        <dbReference type="ARBA" id="ARBA00012705"/>
    </source>
</evidence>
<dbReference type="Pfam" id="PF00108">
    <property type="entry name" value="Thiolase_N"/>
    <property type="match status" value="1"/>
</dbReference>
<dbReference type="PROSITE" id="PS00099">
    <property type="entry name" value="THIOLASE_3"/>
    <property type="match status" value="1"/>
</dbReference>
<evidence type="ECO:0000259" key="8">
    <source>
        <dbReference type="Pfam" id="PF00108"/>
    </source>
</evidence>
<dbReference type="PANTHER" id="PTHR18919:SF107">
    <property type="entry name" value="ACETYL-COA ACETYLTRANSFERASE, CYTOSOLIC"/>
    <property type="match status" value="1"/>
</dbReference>
<reference evidence="10 11" key="1">
    <citation type="submission" date="2019-07" db="EMBL/GenBank/DDBJ databases">
        <title>Whole genome shotgun sequence of Halolactibacillus alkaliphilus NBRC 103919.</title>
        <authorList>
            <person name="Hosoyama A."/>
            <person name="Uohara A."/>
            <person name="Ohji S."/>
            <person name="Ichikawa N."/>
        </authorList>
    </citation>
    <scope>NUCLEOTIDE SEQUENCE [LARGE SCALE GENOMIC DNA]</scope>
    <source>
        <strain evidence="10 11">NBRC 103919</strain>
    </source>
</reference>
<dbReference type="InterPro" id="IPR020617">
    <property type="entry name" value="Thiolase_C"/>
</dbReference>
<dbReference type="NCBIfam" id="TIGR01930">
    <property type="entry name" value="AcCoA-C-Actrans"/>
    <property type="match status" value="1"/>
</dbReference>
<keyword evidence="4 7" id="KW-0012">Acyltransferase</keyword>
<dbReference type="EMBL" id="BJYE01000006">
    <property type="protein sequence ID" value="GEN56208.1"/>
    <property type="molecule type" value="Genomic_DNA"/>
</dbReference>
<dbReference type="SUPFAM" id="SSF53901">
    <property type="entry name" value="Thiolase-like"/>
    <property type="match status" value="2"/>
</dbReference>
<dbReference type="OrthoDB" id="9764892at2"/>
<dbReference type="Gene3D" id="3.40.47.10">
    <property type="match status" value="2"/>
</dbReference>
<feature type="domain" description="Thiolase N-terminal" evidence="8">
    <location>
        <begin position="4"/>
        <end position="262"/>
    </location>
</feature>
<feature type="active site" description="Proton acceptor" evidence="6">
    <location>
        <position position="379"/>
    </location>
</feature>
<gene>
    <name evidence="10" type="primary">thl</name>
    <name evidence="10" type="ORF">HAL01_06720</name>
</gene>
<dbReference type="InterPro" id="IPR020610">
    <property type="entry name" value="Thiolase_AS"/>
</dbReference>
<keyword evidence="3 7" id="KW-0808">Transferase</keyword>
<dbReference type="FunFam" id="3.40.47.10:FF:000010">
    <property type="entry name" value="Acetyl-CoA acetyltransferase (Thiolase)"/>
    <property type="match status" value="1"/>
</dbReference>
<dbReference type="InterPro" id="IPR016039">
    <property type="entry name" value="Thiolase-like"/>
</dbReference>
<dbReference type="PIRSF" id="PIRSF000429">
    <property type="entry name" value="Ac-CoA_Ac_transf"/>
    <property type="match status" value="1"/>
</dbReference>
<keyword evidence="11" id="KW-1185">Reference proteome</keyword>
<evidence type="ECO:0000256" key="6">
    <source>
        <dbReference type="PIRSR" id="PIRSR000429-1"/>
    </source>
</evidence>
<dbReference type="AlphaFoldDB" id="A0A511WZU2"/>
<evidence type="ECO:0000313" key="10">
    <source>
        <dbReference type="EMBL" id="GEN56208.1"/>
    </source>
</evidence>
<dbReference type="PANTHER" id="PTHR18919">
    <property type="entry name" value="ACETYL-COA C-ACYLTRANSFERASE"/>
    <property type="match status" value="1"/>
</dbReference>
<accession>A0A511WZU2</accession>
<dbReference type="Proteomes" id="UP000321400">
    <property type="component" value="Unassembled WGS sequence"/>
</dbReference>
<dbReference type="InterPro" id="IPR020615">
    <property type="entry name" value="Thiolase_acyl_enz_int_AS"/>
</dbReference>
<dbReference type="InterPro" id="IPR020613">
    <property type="entry name" value="Thiolase_CS"/>
</dbReference>
<dbReference type="PROSITE" id="PS00098">
    <property type="entry name" value="THIOLASE_1"/>
    <property type="match status" value="1"/>
</dbReference>
<dbReference type="RefSeq" id="WP_089800125.1">
    <property type="nucleotide sequence ID" value="NZ_BJYE01000006.1"/>
</dbReference>
<evidence type="ECO:0000259" key="9">
    <source>
        <dbReference type="Pfam" id="PF02803"/>
    </source>
</evidence>
<evidence type="ECO:0000313" key="11">
    <source>
        <dbReference type="Proteomes" id="UP000321400"/>
    </source>
</evidence>
<comment type="caution">
    <text evidence="10">The sequence shown here is derived from an EMBL/GenBank/DDBJ whole genome shotgun (WGS) entry which is preliminary data.</text>
</comment>
<dbReference type="PROSITE" id="PS00737">
    <property type="entry name" value="THIOLASE_2"/>
    <property type="match status" value="1"/>
</dbReference>
<feature type="active site" description="Acyl-thioester intermediate" evidence="6">
    <location>
        <position position="88"/>
    </location>
</feature>
<evidence type="ECO:0000256" key="3">
    <source>
        <dbReference type="ARBA" id="ARBA00022679"/>
    </source>
</evidence>
<dbReference type="GO" id="GO:0003985">
    <property type="term" value="F:acetyl-CoA C-acetyltransferase activity"/>
    <property type="evidence" value="ECO:0007669"/>
    <property type="project" value="UniProtKB-EC"/>
</dbReference>
<sequence length="393" mass="41983">MNDVVIVSAVRTPIGKFGGSFKATSARTLGTITVKEALTRANLTPDQVDTVIFGNVLQAGTGQNVARQIAIDAGIPYEVPAMTINEVCGSGLKSVILGKQQIQLGEADIVVVGGTENMSMTPHLIHQYRWDKTTEGKKPIDVMIHDGLTDAFSSVHMGITAENVAEKYHVTREEQDAFALSSQMKAKQAQRSGRFDDEIVPVTVKNDAGEVMHVTQDEYPRPQVTHDDLAKLKTPFKENGTVTAGNASGINDGAASLVLMSKQKAQALGIPYLAEIKADAEIGMDPQFMGYTPYYSTKKLAEKAKIDLNTVDLFELNEAFAAQSIPVVRDLGIDSERVNVNGGAIALGHPIGASGARILVTLLHELTKREAKTGIAGLCVGGGIGISMLVERD</sequence>
<dbReference type="InterPro" id="IPR020616">
    <property type="entry name" value="Thiolase_N"/>
</dbReference>
<dbReference type="Pfam" id="PF02803">
    <property type="entry name" value="Thiolase_C"/>
    <property type="match status" value="1"/>
</dbReference>
<dbReference type="InterPro" id="IPR002155">
    <property type="entry name" value="Thiolase"/>
</dbReference>
<dbReference type="EC" id="2.3.1.9" evidence="2"/>
<evidence type="ECO:0000256" key="4">
    <source>
        <dbReference type="ARBA" id="ARBA00023315"/>
    </source>
</evidence>
<dbReference type="CDD" id="cd00751">
    <property type="entry name" value="thiolase"/>
    <property type="match status" value="1"/>
</dbReference>